<organism evidence="3 4">
    <name type="scientific">Candidatus Eisenbergiella merdigallinarum</name>
    <dbReference type="NCBI Taxonomy" id="2838552"/>
    <lineage>
        <taxon>Bacteria</taxon>
        <taxon>Bacillati</taxon>
        <taxon>Bacillota</taxon>
        <taxon>Clostridia</taxon>
        <taxon>Lachnospirales</taxon>
        <taxon>Lachnospiraceae</taxon>
        <taxon>Eisenbergiella</taxon>
    </lineage>
</organism>
<dbReference type="Gene3D" id="3.30.450.380">
    <property type="match status" value="1"/>
</dbReference>
<protein>
    <submittedName>
        <fullName evidence="3">Flp pilus assembly complex ATPase component TadA</fullName>
    </submittedName>
</protein>
<dbReference type="SUPFAM" id="SSF52540">
    <property type="entry name" value="P-loop containing nucleoside triphosphate hydrolases"/>
    <property type="match status" value="1"/>
</dbReference>
<evidence type="ECO:0000313" key="4">
    <source>
        <dbReference type="Proteomes" id="UP000886883"/>
    </source>
</evidence>
<evidence type="ECO:0000259" key="2">
    <source>
        <dbReference type="Pfam" id="PF00437"/>
    </source>
</evidence>
<sequence length="417" mass="46337">MREREYGAIRAALKREILEELDCGRDMTDAQVRALIDEKLCGREYARRLGVASRRDMSRELFASIRGLDLLQDLLEDPEITEIMINGPDRIFVEKGGRLWPWEGRFESMTRLQDVIQQIAAGCNRAVNEASPILDARLADGSRVNVVLAPVALNGPAVTIRRFPKEGMTLSRLVELGSLNEETRAFLERMVRCKYNIFISGGTGSGKTTFLNALSQAIPEEERIITIEDSAELQLASAKNLISLETRNANAEGCAPVTIRDLIRTSLRMRPDRIIVGEVRGAEICELLTAYNSGHAGSMSTGHGNTARDMLLRMETMLLMGMDVPLDAIRRQIASGIDLMVHLGRLRDKSRRVLEIAEILGFSDGEIRTRTLYAFEENERSTREKVCGELVKKGELTHVGKLEEAGVGTAGGEDPLR</sequence>
<dbReference type="PANTHER" id="PTHR30486:SF15">
    <property type="entry name" value="TYPE II_IV SECRETION SYSTEM ATPASE"/>
    <property type="match status" value="1"/>
</dbReference>
<evidence type="ECO:0000256" key="1">
    <source>
        <dbReference type="ARBA" id="ARBA00006611"/>
    </source>
</evidence>
<name>A0A9D2SD61_9FIRM</name>
<gene>
    <name evidence="3" type="primary">tadA</name>
    <name evidence="3" type="ORF">H9763_09455</name>
</gene>
<dbReference type="InterPro" id="IPR027417">
    <property type="entry name" value="P-loop_NTPase"/>
</dbReference>
<dbReference type="PANTHER" id="PTHR30486">
    <property type="entry name" value="TWITCHING MOTILITY PROTEIN PILT"/>
    <property type="match status" value="1"/>
</dbReference>
<comment type="similarity">
    <text evidence="1">Belongs to the GSP E family.</text>
</comment>
<dbReference type="Gene3D" id="3.40.50.300">
    <property type="entry name" value="P-loop containing nucleotide triphosphate hydrolases"/>
    <property type="match status" value="1"/>
</dbReference>
<dbReference type="Proteomes" id="UP000886883">
    <property type="component" value="Unassembled WGS sequence"/>
</dbReference>
<feature type="domain" description="Bacterial type II secretion system protein E" evidence="2">
    <location>
        <begin position="71"/>
        <end position="361"/>
    </location>
</feature>
<comment type="caution">
    <text evidence="3">The sequence shown here is derived from an EMBL/GenBank/DDBJ whole genome shotgun (WGS) entry which is preliminary data.</text>
</comment>
<reference evidence="3" key="2">
    <citation type="submission" date="2021-04" db="EMBL/GenBank/DDBJ databases">
        <authorList>
            <person name="Gilroy R."/>
        </authorList>
    </citation>
    <scope>NUCLEOTIDE SEQUENCE</scope>
    <source>
        <strain evidence="3">USAMLcec3-2134</strain>
    </source>
</reference>
<proteinExistence type="inferred from homology"/>
<dbReference type="Pfam" id="PF00437">
    <property type="entry name" value="T2SSE"/>
    <property type="match status" value="1"/>
</dbReference>
<reference evidence="3" key="1">
    <citation type="journal article" date="2021" name="PeerJ">
        <title>Extensive microbial diversity within the chicken gut microbiome revealed by metagenomics and culture.</title>
        <authorList>
            <person name="Gilroy R."/>
            <person name="Ravi A."/>
            <person name="Getino M."/>
            <person name="Pursley I."/>
            <person name="Horton D.L."/>
            <person name="Alikhan N.F."/>
            <person name="Baker D."/>
            <person name="Gharbi K."/>
            <person name="Hall N."/>
            <person name="Watson M."/>
            <person name="Adriaenssens E.M."/>
            <person name="Foster-Nyarko E."/>
            <person name="Jarju S."/>
            <person name="Secka A."/>
            <person name="Antonio M."/>
            <person name="Oren A."/>
            <person name="Chaudhuri R.R."/>
            <person name="La Ragione R."/>
            <person name="Hildebrand F."/>
            <person name="Pallen M.J."/>
        </authorList>
    </citation>
    <scope>NUCLEOTIDE SEQUENCE</scope>
    <source>
        <strain evidence="3">USAMLcec3-2134</strain>
    </source>
</reference>
<accession>A0A9D2SD61</accession>
<dbReference type="AlphaFoldDB" id="A0A9D2SD61"/>
<dbReference type="EMBL" id="DWXE01000039">
    <property type="protein sequence ID" value="HJB91670.1"/>
    <property type="molecule type" value="Genomic_DNA"/>
</dbReference>
<dbReference type="InterPro" id="IPR001482">
    <property type="entry name" value="T2SS/T4SS_dom"/>
</dbReference>
<dbReference type="GO" id="GO:0016887">
    <property type="term" value="F:ATP hydrolysis activity"/>
    <property type="evidence" value="ECO:0007669"/>
    <property type="project" value="InterPro"/>
</dbReference>
<dbReference type="InterPro" id="IPR050921">
    <property type="entry name" value="T4SS_GSP_E_ATPase"/>
</dbReference>
<evidence type="ECO:0000313" key="3">
    <source>
        <dbReference type="EMBL" id="HJB91670.1"/>
    </source>
</evidence>
<dbReference type="CDD" id="cd01130">
    <property type="entry name" value="VirB11-like_ATPase"/>
    <property type="match status" value="1"/>
</dbReference>